<evidence type="ECO:0000256" key="1">
    <source>
        <dbReference type="SAM" id="SignalP"/>
    </source>
</evidence>
<reference evidence="2 3" key="1">
    <citation type="journal article" date="2010" name="Nat. Biotechnol.">
        <title>Genome sequence of the model mushroom Schizophyllum commune.</title>
        <authorList>
            <person name="Ohm R.A."/>
            <person name="de Jong J.F."/>
            <person name="Lugones L.G."/>
            <person name="Aerts A."/>
            <person name="Kothe E."/>
            <person name="Stajich J.E."/>
            <person name="de Vries R.P."/>
            <person name="Record E."/>
            <person name="Levasseur A."/>
            <person name="Baker S.E."/>
            <person name="Bartholomew K.A."/>
            <person name="Coutinho P.M."/>
            <person name="Erdmann S."/>
            <person name="Fowler T.J."/>
            <person name="Gathman A.C."/>
            <person name="Lombard V."/>
            <person name="Henrissat B."/>
            <person name="Knabe N."/>
            <person name="Kuees U."/>
            <person name="Lilly W.W."/>
            <person name="Lindquist E."/>
            <person name="Lucas S."/>
            <person name="Magnuson J.K."/>
            <person name="Piumi F."/>
            <person name="Raudaskoski M."/>
            <person name="Salamov A."/>
            <person name="Schmutz J."/>
            <person name="Schwarze F.W.M.R."/>
            <person name="vanKuyk P.A."/>
            <person name="Horton J.S."/>
            <person name="Grigoriev I.V."/>
            <person name="Woesten H.A.B."/>
        </authorList>
    </citation>
    <scope>NUCLEOTIDE SEQUENCE [LARGE SCALE GENOMIC DNA]</scope>
    <source>
        <strain evidence="3">H4-8 / FGSC 9210</strain>
    </source>
</reference>
<dbReference type="KEGG" id="scm:SCHCO_02628239"/>
<dbReference type="OrthoDB" id="10382374at2759"/>
<dbReference type="Proteomes" id="UP000007431">
    <property type="component" value="Unassembled WGS sequence"/>
</dbReference>
<organism evidence="3">
    <name type="scientific">Schizophyllum commune (strain H4-8 / FGSC 9210)</name>
    <name type="common">Split gill fungus</name>
    <dbReference type="NCBI Taxonomy" id="578458"/>
    <lineage>
        <taxon>Eukaryota</taxon>
        <taxon>Fungi</taxon>
        <taxon>Dikarya</taxon>
        <taxon>Basidiomycota</taxon>
        <taxon>Agaricomycotina</taxon>
        <taxon>Agaricomycetes</taxon>
        <taxon>Agaricomycetidae</taxon>
        <taxon>Agaricales</taxon>
        <taxon>Schizophyllaceae</taxon>
        <taxon>Schizophyllum</taxon>
    </lineage>
</organism>
<dbReference type="GeneID" id="9586879"/>
<name>D8Q894_SCHCM</name>
<accession>D8Q894</accession>
<proteinExistence type="predicted"/>
<evidence type="ECO:0000313" key="3">
    <source>
        <dbReference type="Proteomes" id="UP000007431"/>
    </source>
</evidence>
<dbReference type="RefSeq" id="XP_003031056.1">
    <property type="nucleotide sequence ID" value="XM_003031010.1"/>
</dbReference>
<dbReference type="VEuPathDB" id="FungiDB:SCHCODRAFT_02628239"/>
<feature type="signal peptide" evidence="1">
    <location>
        <begin position="1"/>
        <end position="18"/>
    </location>
</feature>
<dbReference type="InParanoid" id="D8Q894"/>
<keyword evidence="3" id="KW-1185">Reference proteome</keyword>
<keyword evidence="1" id="KW-0732">Signal</keyword>
<dbReference type="EMBL" id="GL377307">
    <property type="protein sequence ID" value="EFI96153.1"/>
    <property type="molecule type" value="Genomic_DNA"/>
</dbReference>
<protein>
    <submittedName>
        <fullName evidence="2">Expressed protein</fullName>
    </submittedName>
</protein>
<dbReference type="HOGENOM" id="CLU_1897423_0_0_1"/>
<sequence>MKFTFVLAIFALAGTAFAETNAERFRRGLGPLKPRHFGTQTTQVAQPSGHPATQTLTPQQQHDAAVAAQRHNAELAAQRAAAQRSAAAAAAAASASAHAGAGVHVDATAQVNANAANAHVQADASVHANVNTQA</sequence>
<dbReference type="AlphaFoldDB" id="D8Q894"/>
<gene>
    <name evidence="2" type="ORF">SCHCODRAFT_257538</name>
</gene>
<evidence type="ECO:0000313" key="2">
    <source>
        <dbReference type="EMBL" id="EFI96153.1"/>
    </source>
</evidence>
<feature type="chain" id="PRO_5003120651" evidence="1">
    <location>
        <begin position="19"/>
        <end position="134"/>
    </location>
</feature>